<dbReference type="Proteomes" id="UP000241190">
    <property type="component" value="Unassembled WGS sequence"/>
</dbReference>
<reference evidence="2 3" key="1">
    <citation type="submission" date="2018-03" db="EMBL/GenBank/DDBJ databases">
        <title>Whole genome sequencing of Histamine producing bacteria.</title>
        <authorList>
            <person name="Butler K."/>
        </authorList>
    </citation>
    <scope>NUCLEOTIDE SEQUENCE [LARGE SCALE GENOMIC DNA]</scope>
    <source>
        <strain evidence="2 3">ATCC 51761</strain>
    </source>
</reference>
<gene>
    <name evidence="2" type="ORF">C9J52_08955</name>
</gene>
<dbReference type="EMBL" id="PYOP01000011">
    <property type="protein sequence ID" value="PSW98048.1"/>
    <property type="molecule type" value="Genomic_DNA"/>
</dbReference>
<keyword evidence="3" id="KW-1185">Reference proteome</keyword>
<accession>A0ABX5GST8</accession>
<dbReference type="RefSeq" id="WP_052675203.1">
    <property type="nucleotide sequence ID" value="NZ_JZSR01000003.1"/>
</dbReference>
<evidence type="ECO:0000313" key="3">
    <source>
        <dbReference type="Proteomes" id="UP000241190"/>
    </source>
</evidence>
<dbReference type="InterPro" id="IPR039440">
    <property type="entry name" value="DUF3850"/>
</dbReference>
<comment type="caution">
    <text evidence="2">The sequence shown here is derived from an EMBL/GenBank/DDBJ whole genome shotgun (WGS) entry which is preliminary data.</text>
</comment>
<proteinExistence type="predicted"/>
<sequence>MDTLLTQLERRFIYLRYTGACNVMTDNKKETDVWHVVKTKYEFFNAVISGDKRFEIRKDDRDYRVGDFLSQNELSCDGLITGRSVVHQIIYKLEATAETNSYGLLSGFCILGLSDEITRNFK</sequence>
<dbReference type="SUPFAM" id="SSF88697">
    <property type="entry name" value="PUA domain-like"/>
    <property type="match status" value="1"/>
</dbReference>
<dbReference type="Gene3D" id="2.30.130.30">
    <property type="entry name" value="Hypothetical protein"/>
    <property type="match status" value="1"/>
</dbReference>
<dbReference type="Pfam" id="PF12961">
    <property type="entry name" value="DUF3850"/>
    <property type="match status" value="1"/>
</dbReference>
<feature type="domain" description="DUF3850" evidence="1">
    <location>
        <begin position="35"/>
        <end position="113"/>
    </location>
</feature>
<evidence type="ECO:0000259" key="1">
    <source>
        <dbReference type="Pfam" id="PF12961"/>
    </source>
</evidence>
<protein>
    <submittedName>
        <fullName evidence="2">DUF3850 domain-containing protein</fullName>
    </submittedName>
</protein>
<dbReference type="InterPro" id="IPR015947">
    <property type="entry name" value="PUA-like_sf"/>
</dbReference>
<evidence type="ECO:0000313" key="2">
    <source>
        <dbReference type="EMBL" id="PSW98048.1"/>
    </source>
</evidence>
<organism evidence="2 3">
    <name type="scientific">Photobacterium iliopiscarium</name>
    <dbReference type="NCBI Taxonomy" id="56192"/>
    <lineage>
        <taxon>Bacteria</taxon>
        <taxon>Pseudomonadati</taxon>
        <taxon>Pseudomonadota</taxon>
        <taxon>Gammaproteobacteria</taxon>
        <taxon>Vibrionales</taxon>
        <taxon>Vibrionaceae</taxon>
        <taxon>Photobacterium</taxon>
    </lineage>
</organism>
<name>A0ABX5GST8_9GAMM</name>